<evidence type="ECO:0000313" key="1">
    <source>
        <dbReference type="EMBL" id="EMO62256.1"/>
    </source>
</evidence>
<dbReference type="AlphaFoldDB" id="M6W453"/>
<organism evidence="1 2">
    <name type="scientific">Leptospira borgpetersenii serovar Pomona str. 200901868</name>
    <dbReference type="NCBI Taxonomy" id="1192866"/>
    <lineage>
        <taxon>Bacteria</taxon>
        <taxon>Pseudomonadati</taxon>
        <taxon>Spirochaetota</taxon>
        <taxon>Spirochaetia</taxon>
        <taxon>Leptospirales</taxon>
        <taxon>Leptospiraceae</taxon>
        <taxon>Leptospira</taxon>
    </lineage>
</organism>
<proteinExistence type="predicted"/>
<dbReference type="EMBL" id="AKWF02000085">
    <property type="protein sequence ID" value="EMO62256.1"/>
    <property type="molecule type" value="Genomic_DNA"/>
</dbReference>
<dbReference type="Proteomes" id="UP000012159">
    <property type="component" value="Unassembled WGS sequence"/>
</dbReference>
<reference evidence="1 2" key="1">
    <citation type="submission" date="2013-01" db="EMBL/GenBank/DDBJ databases">
        <authorList>
            <person name="Harkins D.M."/>
            <person name="Durkin A.S."/>
            <person name="Brinkac L.M."/>
            <person name="Haft D.H."/>
            <person name="Selengut J.D."/>
            <person name="Sanka R."/>
            <person name="DePew J."/>
            <person name="Purushe J."/>
            <person name="Picardeau M."/>
            <person name="Werts C."/>
            <person name="Goarant C."/>
            <person name="Vinetz J.M."/>
            <person name="Sutton G.G."/>
            <person name="Nierman W.C."/>
            <person name="Fouts D.E."/>
        </authorList>
    </citation>
    <scope>NUCLEOTIDE SEQUENCE [LARGE SCALE GENOMIC DNA]</scope>
    <source>
        <strain evidence="1 2">200901868</strain>
    </source>
</reference>
<sequence>MLLKENRKKILERVPKPFDLIGILADRCNCSYVFGTDS</sequence>
<accession>M6W453</accession>
<name>M6W453_LEPBO</name>
<protein>
    <submittedName>
        <fullName evidence="1">Uncharacterized protein</fullName>
    </submittedName>
</protein>
<comment type="caution">
    <text evidence="1">The sequence shown here is derived from an EMBL/GenBank/DDBJ whole genome shotgun (WGS) entry which is preliminary data.</text>
</comment>
<evidence type="ECO:0000313" key="2">
    <source>
        <dbReference type="Proteomes" id="UP000012159"/>
    </source>
</evidence>
<gene>
    <name evidence="1" type="ORF">LEP1GSC133_4915</name>
</gene>